<dbReference type="STRING" id="1123037.GCA_000425305_01849"/>
<dbReference type="EMBL" id="VOSB01000012">
    <property type="protein sequence ID" value="TXE17495.1"/>
    <property type="molecule type" value="Genomic_DNA"/>
</dbReference>
<comment type="caution">
    <text evidence="1">The sequence shown here is derived from an EMBL/GenBank/DDBJ whole genome shotgun (WGS) entry which is preliminary data.</text>
</comment>
<organism evidence="1 2">
    <name type="scientific">Psychroserpens burtonensis</name>
    <dbReference type="NCBI Taxonomy" id="49278"/>
    <lineage>
        <taxon>Bacteria</taxon>
        <taxon>Pseudomonadati</taxon>
        <taxon>Bacteroidota</taxon>
        <taxon>Flavobacteriia</taxon>
        <taxon>Flavobacteriales</taxon>
        <taxon>Flavobacteriaceae</taxon>
        <taxon>Psychroserpens</taxon>
    </lineage>
</organism>
<evidence type="ECO:0000313" key="2">
    <source>
        <dbReference type="Proteomes" id="UP000321938"/>
    </source>
</evidence>
<keyword evidence="2" id="KW-1185">Reference proteome</keyword>
<proteinExistence type="predicted"/>
<dbReference type="OrthoDB" id="7432683at2"/>
<evidence type="ECO:0008006" key="3">
    <source>
        <dbReference type="Google" id="ProtNLM"/>
    </source>
</evidence>
<accession>A0A5C7B8B6</accession>
<reference evidence="1 2" key="1">
    <citation type="submission" date="2019-08" db="EMBL/GenBank/DDBJ databases">
        <title>Genome of Psychroserpens burtonensis ACAM 167.</title>
        <authorList>
            <person name="Bowman J.P."/>
        </authorList>
    </citation>
    <scope>NUCLEOTIDE SEQUENCE [LARGE SCALE GENOMIC DNA]</scope>
    <source>
        <strain evidence="1 2">ACAM 167</strain>
    </source>
</reference>
<gene>
    <name evidence="1" type="ORF">ES692_09475</name>
</gene>
<protein>
    <recommendedName>
        <fullName evidence="3">Carboxypeptidase-like regulatory domain-containing protein</fullName>
    </recommendedName>
</protein>
<sequence length="97" mass="11261">MPGITITNLRSEIKTESDFDGNFSMKAKTGDTINMKFIGMSDYDLFINQSSVYKIELDKYPNDCGENLIYAGVPDFYEMNKCLRRKVKKEERENIKN</sequence>
<dbReference type="Proteomes" id="UP000321938">
    <property type="component" value="Unassembled WGS sequence"/>
</dbReference>
<dbReference type="AlphaFoldDB" id="A0A5C7B8B6"/>
<name>A0A5C7B8B6_9FLAO</name>
<evidence type="ECO:0000313" key="1">
    <source>
        <dbReference type="EMBL" id="TXE17495.1"/>
    </source>
</evidence>
<dbReference type="RefSeq" id="WP_147231648.1">
    <property type="nucleotide sequence ID" value="NZ_VOSB01000012.1"/>
</dbReference>